<evidence type="ECO:0000313" key="12">
    <source>
        <dbReference type="EMBL" id="PRO66964.1"/>
    </source>
</evidence>
<evidence type="ECO:0000256" key="8">
    <source>
        <dbReference type="HAMAP-Rule" id="MF_00937"/>
    </source>
</evidence>
<dbReference type="FunFam" id="3.30.1360.40:FF:000002">
    <property type="entry name" value="DNA gyrase subunit A"/>
    <property type="match status" value="1"/>
</dbReference>
<dbReference type="Gene3D" id="1.10.268.10">
    <property type="entry name" value="Topoisomerase, domain 3"/>
    <property type="match status" value="1"/>
</dbReference>
<dbReference type="FunFam" id="1.10.268.10:FF:000001">
    <property type="entry name" value="DNA gyrase subunit A"/>
    <property type="match status" value="1"/>
</dbReference>
<dbReference type="Proteomes" id="UP000243650">
    <property type="component" value="Unassembled WGS sequence"/>
</dbReference>
<dbReference type="InterPro" id="IPR002205">
    <property type="entry name" value="Topo_IIA_dom_A"/>
</dbReference>
<comment type="subunit">
    <text evidence="7 8">Heterotetramer composed of ParC and ParE.</text>
</comment>
<dbReference type="Gene3D" id="3.30.1360.40">
    <property type="match status" value="1"/>
</dbReference>
<dbReference type="PANTHER" id="PTHR43493">
    <property type="entry name" value="DNA GYRASE/TOPOISOMERASE SUBUNIT A"/>
    <property type="match status" value="1"/>
</dbReference>
<evidence type="ECO:0000256" key="9">
    <source>
        <dbReference type="PROSITE-ProRule" id="PRU01384"/>
    </source>
</evidence>
<keyword evidence="5 8" id="KW-0472">Membrane</keyword>
<accession>A0A2P6ML24</accession>
<dbReference type="EC" id="5.6.2.2" evidence="8"/>
<dbReference type="GO" id="GO:0005694">
    <property type="term" value="C:chromosome"/>
    <property type="evidence" value="ECO:0007669"/>
    <property type="project" value="InterPro"/>
</dbReference>
<dbReference type="InterPro" id="IPR013757">
    <property type="entry name" value="Topo_IIA_A_a_sf"/>
</dbReference>
<dbReference type="InterPro" id="IPR006691">
    <property type="entry name" value="GyrA/parC_rep"/>
</dbReference>
<feature type="site" description="Interaction with DNA" evidence="8">
    <location>
        <position position="96"/>
    </location>
</feature>
<comment type="catalytic activity">
    <reaction evidence="1 8 9">
        <text>ATP-dependent breakage, passage and rejoining of double-stranded DNA.</text>
        <dbReference type="EC" id="5.6.2.2"/>
    </reaction>
</comment>
<feature type="site" description="Interaction with DNA" evidence="8">
    <location>
        <position position="79"/>
    </location>
</feature>
<dbReference type="InterPro" id="IPR013758">
    <property type="entry name" value="Topo_IIA_A/C_ab"/>
</dbReference>
<feature type="domain" description="Topo IIA-type catalytic" evidence="11">
    <location>
        <begin position="33"/>
        <end position="499"/>
    </location>
</feature>
<dbReference type="EMBL" id="PVNS01000002">
    <property type="protein sequence ID" value="PRO66964.1"/>
    <property type="molecule type" value="Genomic_DNA"/>
</dbReference>
<evidence type="ECO:0000256" key="1">
    <source>
        <dbReference type="ARBA" id="ARBA00000185"/>
    </source>
</evidence>
<dbReference type="GO" id="GO:0007059">
    <property type="term" value="P:chromosome segregation"/>
    <property type="evidence" value="ECO:0007669"/>
    <property type="project" value="UniProtKB-UniRule"/>
</dbReference>
<comment type="caution">
    <text evidence="12">The sequence shown here is derived from an EMBL/GenBank/DDBJ whole genome shotgun (WGS) entry which is preliminary data.</text>
</comment>
<comment type="subcellular location">
    <subcellularLocation>
        <location evidence="8">Cell membrane</location>
        <topology evidence="8">Peripheral membrane protein</topology>
    </subcellularLocation>
</comment>
<comment type="similarity">
    <text evidence="8">Belongs to the type II topoisomerase GyrA/ParC subunit family. ParC type 2 subfamily.</text>
</comment>
<name>A0A2P6ML24_ALKUR</name>
<evidence type="ECO:0000259" key="11">
    <source>
        <dbReference type="PROSITE" id="PS52040"/>
    </source>
</evidence>
<dbReference type="PANTHER" id="PTHR43493:SF9">
    <property type="entry name" value="DNA TOPOISOMERASE 4 SUBUNIT A"/>
    <property type="match status" value="1"/>
</dbReference>
<feature type="active site" description="O-(5'-phospho-DNA)-tyrosine intermediate" evidence="8 9">
    <location>
        <position position="121"/>
    </location>
</feature>
<evidence type="ECO:0000256" key="4">
    <source>
        <dbReference type="ARBA" id="ARBA00023125"/>
    </source>
</evidence>
<feature type="site" description="Interaction with DNA" evidence="8">
    <location>
        <position position="90"/>
    </location>
</feature>
<dbReference type="SMART" id="SM00434">
    <property type="entry name" value="TOP4c"/>
    <property type="match status" value="1"/>
</dbReference>
<proteinExistence type="inferred from homology"/>
<dbReference type="CDD" id="cd00187">
    <property type="entry name" value="TOP4c"/>
    <property type="match status" value="1"/>
</dbReference>
<evidence type="ECO:0000256" key="2">
    <source>
        <dbReference type="ARBA" id="ARBA00022475"/>
    </source>
</evidence>
<dbReference type="Gene3D" id="3.90.199.10">
    <property type="entry name" value="Topoisomerase II, domain 5"/>
    <property type="match status" value="1"/>
</dbReference>
<dbReference type="RefSeq" id="WP_105958000.1">
    <property type="nucleotide sequence ID" value="NZ_PVNS01000002.1"/>
</dbReference>
<evidence type="ECO:0000256" key="5">
    <source>
        <dbReference type="ARBA" id="ARBA00023136"/>
    </source>
</evidence>
<dbReference type="HAMAP" id="MF_00937">
    <property type="entry name" value="ParC_type2"/>
    <property type="match status" value="1"/>
</dbReference>
<evidence type="ECO:0000256" key="3">
    <source>
        <dbReference type="ARBA" id="ARBA00023029"/>
    </source>
</evidence>
<keyword evidence="3 8" id="KW-0799">Topoisomerase</keyword>
<dbReference type="GO" id="GO:0005524">
    <property type="term" value="F:ATP binding"/>
    <property type="evidence" value="ECO:0007669"/>
    <property type="project" value="InterPro"/>
</dbReference>
<dbReference type="GO" id="GO:0009330">
    <property type="term" value="C:DNA topoisomerase type II (double strand cut, ATP-hydrolyzing) complex"/>
    <property type="evidence" value="ECO:0007669"/>
    <property type="project" value="TreeGrafter"/>
</dbReference>
<feature type="site" description="Interaction with DNA" evidence="8">
    <location>
        <position position="41"/>
    </location>
</feature>
<dbReference type="Pfam" id="PF00521">
    <property type="entry name" value="DNA_topoisoIV"/>
    <property type="match status" value="1"/>
</dbReference>
<dbReference type="GO" id="GO:0034335">
    <property type="term" value="F:DNA negative supercoiling activity"/>
    <property type="evidence" value="ECO:0007669"/>
    <property type="project" value="UniProtKB-ARBA"/>
</dbReference>
<feature type="site" description="Transition state stabilizer" evidence="8">
    <location>
        <position position="120"/>
    </location>
</feature>
<dbReference type="GO" id="GO:0003677">
    <property type="term" value="F:DNA binding"/>
    <property type="evidence" value="ECO:0007669"/>
    <property type="project" value="UniProtKB-UniRule"/>
</dbReference>
<keyword evidence="13" id="KW-1185">Reference proteome</keyword>
<dbReference type="SUPFAM" id="SSF56719">
    <property type="entry name" value="Type II DNA topoisomerase"/>
    <property type="match status" value="1"/>
</dbReference>
<dbReference type="InterPro" id="IPR005741">
    <property type="entry name" value="TopoIV_A_Gpos"/>
</dbReference>
<feature type="site" description="Interaction with DNA" evidence="8">
    <location>
        <position position="77"/>
    </location>
</feature>
<keyword evidence="6 8" id="KW-0413">Isomerase</keyword>
<feature type="coiled-coil region" evidence="10">
    <location>
        <begin position="428"/>
        <end position="472"/>
    </location>
</feature>
<sequence length="809" mass="91337">MAQKERYLDMPLEEILGDRFGRYSKYIIQDRALPDARDGLKPVQRRILFAMYTERNTSDKPFRKSAKTVGNVIGNYHPHGDSSVYEAMIRQSQDWKMRVPLVEMHGNNGSVDGDPPAAMRYTEARLARHAEEMLQDIQKDTVDFMPNFDDSQEEPVVLPAAFPNLLINGSTGISSGYATDIPPHNPGEVIDAAIAQIDRPDIPVEQLMTYIQGPDFPTGGIIQGEEGIKNAYEKGRGKVVVRGKADIQTVRGGRRQIVIEEIPFEINKASLVKKMDELRIDKKVDGIAEVRDETDRTGMRIVIELKKEADAQGVLHFLYKNTDLQTAFNFNMVAIADKTPTLMTLPKLLDAFIQHQKEVIVRRSRFELNKARDRAHIVEGLMKAVSILDDVIAEIRRALDKQEAKTRIEKAFGFSEKQSEAIVNLQLYRLTNTDIETLEKEQNELHRQIAQLEELLSSEKKLKNQMKKELRSVRKLFSTERLTAVEAEIEEIKIDLEVMVPSEDVRVSLTKEGYLKRSSLRSFIASNGEQPAMKESDRMLFNMELNTTDTLLVFTASGSYLYIPVHLIPEMKWKDSGQHIANIVQMTPDDKVVDTAVVTDFSKEDRELLFLTKNGMIKRTPLQEYKAQRHSKALMAVKLKKEDELTSVRTASADSDVICITHQGYGLRFGLDDVSATGIRTSGMKAVNLKDSDFCRALVAASTDKDELILCTQRAAVKKMPVSELEKQARAGRGVRVLKELKKQPHRIMFGGVVPDNTEIVIITADQSETTRRADALRTSDRYQNGSFLVDTAAHGEVHDVFFRSVEGK</sequence>
<organism evidence="12 13">
    <name type="scientific">Alkalicoccus urumqiensis</name>
    <name type="common">Bacillus urumqiensis</name>
    <dbReference type="NCBI Taxonomy" id="1548213"/>
    <lineage>
        <taxon>Bacteria</taxon>
        <taxon>Bacillati</taxon>
        <taxon>Bacillota</taxon>
        <taxon>Bacilli</taxon>
        <taxon>Bacillales</taxon>
        <taxon>Bacillaceae</taxon>
        <taxon>Alkalicoccus</taxon>
    </lineage>
</organism>
<dbReference type="InterPro" id="IPR050220">
    <property type="entry name" value="Type_II_DNA_Topoisomerases"/>
</dbReference>
<reference evidence="12 13" key="1">
    <citation type="submission" date="2018-03" db="EMBL/GenBank/DDBJ databases">
        <title>Bacillus urumqiensis sp. nov., a moderately haloalkaliphilic bacterium isolated from a salt lake.</title>
        <authorList>
            <person name="Zhao B."/>
            <person name="Liao Z."/>
        </authorList>
    </citation>
    <scope>NUCLEOTIDE SEQUENCE [LARGE SCALE GENOMIC DNA]</scope>
    <source>
        <strain evidence="12 13">BZ-SZ-XJ18</strain>
    </source>
</reference>
<comment type="function">
    <text evidence="8">Topoisomerase IV is essential for chromosome segregation. It relaxes supercoiled DNA. Performs the decatenation events required during the replication of a circular DNA molecule.</text>
</comment>
<keyword evidence="10" id="KW-0175">Coiled coil</keyword>
<evidence type="ECO:0000256" key="7">
    <source>
        <dbReference type="ARBA" id="ARBA00063644"/>
    </source>
</evidence>
<evidence type="ECO:0000313" key="13">
    <source>
        <dbReference type="Proteomes" id="UP000243650"/>
    </source>
</evidence>
<dbReference type="OrthoDB" id="9806486at2"/>
<dbReference type="Gene3D" id="2.120.10.90">
    <property type="entry name" value="DNA gyrase/topoisomerase IV, subunit A, C-terminal"/>
    <property type="match status" value="1"/>
</dbReference>
<dbReference type="FunFam" id="2.120.10.90:FF:000005">
    <property type="entry name" value="DNA topoisomerase 4 subunit A"/>
    <property type="match status" value="1"/>
</dbReference>
<dbReference type="Pfam" id="PF03989">
    <property type="entry name" value="DNA_gyraseA_C"/>
    <property type="match status" value="4"/>
</dbReference>
<dbReference type="PROSITE" id="PS52040">
    <property type="entry name" value="TOPO_IIA"/>
    <property type="match status" value="1"/>
</dbReference>
<dbReference type="SUPFAM" id="SSF101904">
    <property type="entry name" value="GyrA/ParC C-terminal domain-like"/>
    <property type="match status" value="1"/>
</dbReference>
<dbReference type="GO" id="GO:0006265">
    <property type="term" value="P:DNA topological change"/>
    <property type="evidence" value="ECO:0007669"/>
    <property type="project" value="UniProtKB-UniRule"/>
</dbReference>
<protein>
    <recommendedName>
        <fullName evidence="8">DNA topoisomerase 4 subunit A</fullName>
        <ecNumber evidence="8">5.6.2.2</ecNumber>
    </recommendedName>
    <alternativeName>
        <fullName evidence="8">Topoisomerase IV subunit A</fullName>
    </alternativeName>
</protein>
<gene>
    <name evidence="8 12" type="primary">parC</name>
    <name evidence="12" type="ORF">C6I21_03315</name>
</gene>
<dbReference type="NCBIfam" id="NF004044">
    <property type="entry name" value="PRK05561.1"/>
    <property type="match status" value="1"/>
</dbReference>
<keyword evidence="4 8" id="KW-0238">DNA-binding</keyword>
<dbReference type="GO" id="GO:0019897">
    <property type="term" value="C:extrinsic component of plasma membrane"/>
    <property type="evidence" value="ECO:0007669"/>
    <property type="project" value="UniProtKB-UniRule"/>
</dbReference>
<dbReference type="GO" id="GO:0005737">
    <property type="term" value="C:cytoplasm"/>
    <property type="evidence" value="ECO:0007669"/>
    <property type="project" value="TreeGrafter"/>
</dbReference>
<dbReference type="NCBIfam" id="TIGR01061">
    <property type="entry name" value="parC_Gpos"/>
    <property type="match status" value="1"/>
</dbReference>
<dbReference type="FunFam" id="3.90.199.10:FF:000001">
    <property type="entry name" value="DNA gyrase subunit A"/>
    <property type="match status" value="1"/>
</dbReference>
<dbReference type="InterPro" id="IPR035516">
    <property type="entry name" value="Gyrase/topoIV_suA_C"/>
</dbReference>
<dbReference type="AlphaFoldDB" id="A0A2P6ML24"/>
<dbReference type="InterPro" id="IPR013760">
    <property type="entry name" value="Topo_IIA-like_dom_sf"/>
</dbReference>
<evidence type="ECO:0000256" key="10">
    <source>
        <dbReference type="SAM" id="Coils"/>
    </source>
</evidence>
<evidence type="ECO:0000256" key="6">
    <source>
        <dbReference type="ARBA" id="ARBA00023235"/>
    </source>
</evidence>
<keyword evidence="2 8" id="KW-1003">Cell membrane</keyword>